<dbReference type="GO" id="GO:0003743">
    <property type="term" value="F:translation initiation factor activity"/>
    <property type="evidence" value="ECO:0007669"/>
    <property type="project" value="UniProtKB-KW"/>
</dbReference>
<evidence type="ECO:0000313" key="4">
    <source>
        <dbReference type="Proteomes" id="UP000064967"/>
    </source>
</evidence>
<keyword evidence="4" id="KW-1185">Reference proteome</keyword>
<keyword evidence="2" id="KW-0472">Membrane</keyword>
<dbReference type="RefSeq" id="WP_146654179.1">
    <property type="nucleotide sequence ID" value="NZ_CP012333.1"/>
</dbReference>
<reference evidence="3 4" key="1">
    <citation type="submission" date="2015-08" db="EMBL/GenBank/DDBJ databases">
        <authorList>
            <person name="Babu N.S."/>
            <person name="Beckwith C.J."/>
            <person name="Beseler K.G."/>
            <person name="Brison A."/>
            <person name="Carone J.V."/>
            <person name="Caskin T.P."/>
            <person name="Diamond M."/>
            <person name="Durham M.E."/>
            <person name="Foxe J.M."/>
            <person name="Go M."/>
            <person name="Henderson B.A."/>
            <person name="Jones I.B."/>
            <person name="McGettigan J.A."/>
            <person name="Micheletti S.J."/>
            <person name="Nasrallah M.E."/>
            <person name="Ortiz D."/>
            <person name="Piller C.R."/>
            <person name="Privatt S.R."/>
            <person name="Schneider S.L."/>
            <person name="Sharp S."/>
            <person name="Smith T.C."/>
            <person name="Stanton J.D."/>
            <person name="Ullery H.E."/>
            <person name="Wilson R.J."/>
            <person name="Serrano M.G."/>
            <person name="Buck G."/>
            <person name="Lee V."/>
            <person name="Wang Y."/>
            <person name="Carvalho R."/>
            <person name="Voegtly L."/>
            <person name="Shi R."/>
            <person name="Duckworth R."/>
            <person name="Johnson A."/>
            <person name="Loviza R."/>
            <person name="Walstead R."/>
            <person name="Shah Z."/>
            <person name="Kiflezghi M."/>
            <person name="Wade K."/>
            <person name="Ball S.L."/>
            <person name="Bradley K.W."/>
            <person name="Asai D.J."/>
            <person name="Bowman C.A."/>
            <person name="Russell D.A."/>
            <person name="Pope W.H."/>
            <person name="Jacobs-Sera D."/>
            <person name="Hendrix R.W."/>
            <person name="Hatfull G.F."/>
        </authorList>
    </citation>
    <scope>NUCLEOTIDE SEQUENCE [LARGE SCALE GENOMIC DNA]</scope>
    <source>
        <strain evidence="3 4">DSM 27648</strain>
    </source>
</reference>
<keyword evidence="2" id="KW-1133">Transmembrane helix</keyword>
<evidence type="ECO:0000256" key="1">
    <source>
        <dbReference type="SAM" id="MobiDB-lite"/>
    </source>
</evidence>
<dbReference type="EMBL" id="CP012333">
    <property type="protein sequence ID" value="AKV03400.1"/>
    <property type="molecule type" value="Genomic_DNA"/>
</dbReference>
<feature type="compositionally biased region" description="Low complexity" evidence="1">
    <location>
        <begin position="27"/>
        <end position="44"/>
    </location>
</feature>
<name>A0A0K1QD92_9BACT</name>
<proteinExistence type="predicted"/>
<evidence type="ECO:0000256" key="2">
    <source>
        <dbReference type="SAM" id="Phobius"/>
    </source>
</evidence>
<dbReference type="Proteomes" id="UP000064967">
    <property type="component" value="Chromosome"/>
</dbReference>
<dbReference type="AlphaFoldDB" id="A0A0K1QD92"/>
<keyword evidence="3" id="KW-0396">Initiation factor</keyword>
<dbReference type="KEGG" id="llu:AKJ09_10063"/>
<feature type="region of interest" description="Disordered" evidence="1">
    <location>
        <begin position="19"/>
        <end position="44"/>
    </location>
</feature>
<protein>
    <submittedName>
        <fullName evidence="3">Translation initiation factor 2</fullName>
    </submittedName>
</protein>
<sequence>MPTEPGLAPSSSDWEVIETKDEPAAAPPAKVAPALPTKGEPTPAAPTVAAVASAAAAQAVQAATNASLSTAMREEVWTIVRAAVTEAMTPVVARQKDLEAQLDTAAKVKPAAAPPPVPVAAAAAAAPVVAAASAPKHVSAPPPAKTASIPVSVSASSPPVVTSYGLVMTAQRRSDEIDLAAIARAPVDYDGFDGNRRKRIITRLLVAVILLGFVGLVTMTILSHG</sequence>
<accession>A0A0K1QD92</accession>
<evidence type="ECO:0000313" key="3">
    <source>
        <dbReference type="EMBL" id="AKV03400.1"/>
    </source>
</evidence>
<organism evidence="3 4">
    <name type="scientific">Labilithrix luteola</name>
    <dbReference type="NCBI Taxonomy" id="1391654"/>
    <lineage>
        <taxon>Bacteria</taxon>
        <taxon>Pseudomonadati</taxon>
        <taxon>Myxococcota</taxon>
        <taxon>Polyangia</taxon>
        <taxon>Polyangiales</taxon>
        <taxon>Labilitrichaceae</taxon>
        <taxon>Labilithrix</taxon>
    </lineage>
</organism>
<keyword evidence="2" id="KW-0812">Transmembrane</keyword>
<feature type="transmembrane region" description="Helical" evidence="2">
    <location>
        <begin position="204"/>
        <end position="222"/>
    </location>
</feature>
<gene>
    <name evidence="3" type="ORF">AKJ09_10063</name>
</gene>
<keyword evidence="3" id="KW-0648">Protein biosynthesis</keyword>